<feature type="transmembrane region" description="Helical" evidence="1">
    <location>
        <begin position="194"/>
        <end position="212"/>
    </location>
</feature>
<comment type="caution">
    <text evidence="3">The sequence shown here is derived from an EMBL/GenBank/DDBJ whole genome shotgun (WGS) entry which is preliminary data.</text>
</comment>
<dbReference type="EMBL" id="JAUKTV010000004">
    <property type="protein sequence ID" value="KAK0739046.1"/>
    <property type="molecule type" value="Genomic_DNA"/>
</dbReference>
<dbReference type="InterPro" id="IPR046529">
    <property type="entry name" value="DUF6594"/>
</dbReference>
<keyword evidence="1" id="KW-1133">Transmembrane helix</keyword>
<proteinExistence type="predicted"/>
<keyword evidence="1" id="KW-0472">Membrane</keyword>
<evidence type="ECO:0000259" key="2">
    <source>
        <dbReference type="Pfam" id="PF20237"/>
    </source>
</evidence>
<evidence type="ECO:0000313" key="4">
    <source>
        <dbReference type="Proteomes" id="UP001172159"/>
    </source>
</evidence>
<name>A0AA40BRM9_9PEZI</name>
<accession>A0AA40BRM9</accession>
<feature type="transmembrane region" description="Helical" evidence="1">
    <location>
        <begin position="224"/>
        <end position="241"/>
    </location>
</feature>
<evidence type="ECO:0000256" key="1">
    <source>
        <dbReference type="SAM" id="Phobius"/>
    </source>
</evidence>
<feature type="domain" description="DUF6594" evidence="2">
    <location>
        <begin position="10"/>
        <end position="255"/>
    </location>
</feature>
<dbReference type="AlphaFoldDB" id="A0AA40BRM9"/>
<feature type="non-terminal residue" evidence="3">
    <location>
        <position position="1"/>
    </location>
</feature>
<dbReference type="Proteomes" id="UP001172159">
    <property type="component" value="Unassembled WGS sequence"/>
</dbReference>
<evidence type="ECO:0000313" key="3">
    <source>
        <dbReference type="EMBL" id="KAK0739046.1"/>
    </source>
</evidence>
<dbReference type="Pfam" id="PF20237">
    <property type="entry name" value="DUF6594"/>
    <property type="match status" value="1"/>
</dbReference>
<protein>
    <recommendedName>
        <fullName evidence="2">DUF6594 domain-containing protein</fullName>
    </recommendedName>
</protein>
<gene>
    <name evidence="3" type="ORF">B0T21DRAFT_285004</name>
</gene>
<keyword evidence="1" id="KW-0812">Transmembrane</keyword>
<reference evidence="3" key="1">
    <citation type="submission" date="2023-06" db="EMBL/GenBank/DDBJ databases">
        <title>Genome-scale phylogeny and comparative genomics of the fungal order Sordariales.</title>
        <authorList>
            <consortium name="Lawrence Berkeley National Laboratory"/>
            <person name="Hensen N."/>
            <person name="Bonometti L."/>
            <person name="Westerberg I."/>
            <person name="Brannstrom I.O."/>
            <person name="Guillou S."/>
            <person name="Cros-Aarteil S."/>
            <person name="Calhoun S."/>
            <person name="Haridas S."/>
            <person name="Kuo A."/>
            <person name="Mondo S."/>
            <person name="Pangilinan J."/>
            <person name="Riley R."/>
            <person name="Labutti K."/>
            <person name="Andreopoulos B."/>
            <person name="Lipzen A."/>
            <person name="Chen C."/>
            <person name="Yanf M."/>
            <person name="Daum C."/>
            <person name="Ng V."/>
            <person name="Clum A."/>
            <person name="Steindorff A."/>
            <person name="Ohm R."/>
            <person name="Martin F."/>
            <person name="Silar P."/>
            <person name="Natvig D."/>
            <person name="Lalanne C."/>
            <person name="Gautier V."/>
            <person name="Ament-Velasquez S.L."/>
            <person name="Kruys A."/>
            <person name="Hutchinson M.I."/>
            <person name="Powell A.J."/>
            <person name="Barry K."/>
            <person name="Miller A.N."/>
            <person name="Grigoriev I.V."/>
            <person name="Debuchy R."/>
            <person name="Gladieux P."/>
            <person name="Thoren M.H."/>
            <person name="Johannesson H."/>
        </authorList>
    </citation>
    <scope>NUCLEOTIDE SEQUENCE</scope>
    <source>
        <strain evidence="3">CBS 540.89</strain>
    </source>
</reference>
<organism evidence="3 4">
    <name type="scientific">Apiosordaria backusii</name>
    <dbReference type="NCBI Taxonomy" id="314023"/>
    <lineage>
        <taxon>Eukaryota</taxon>
        <taxon>Fungi</taxon>
        <taxon>Dikarya</taxon>
        <taxon>Ascomycota</taxon>
        <taxon>Pezizomycotina</taxon>
        <taxon>Sordariomycetes</taxon>
        <taxon>Sordariomycetidae</taxon>
        <taxon>Sordariales</taxon>
        <taxon>Lasiosphaeriaceae</taxon>
        <taxon>Apiosordaria</taxon>
    </lineage>
</organism>
<dbReference type="PANTHER" id="PTHR34502:SF3">
    <property type="entry name" value="DUF6594 DOMAIN-CONTAINING PROTEIN"/>
    <property type="match status" value="1"/>
</dbReference>
<keyword evidence="4" id="KW-1185">Reference proteome</keyword>
<sequence length="255" mass="28867">IAVKDYPSGYPQYSALVSSHDPFFAFRSFCRLRVRLLLSKQDELTLLESELDILDREEAAPFFLGTCRSDGNASRVTLLGRIHSKLAEYGNSPRQLLSYSRASSRDVTSLRNWLDETGCLSEEESLYLDRDRDLASLACSRDFAMSHLEEWVEDRLIQFYSQFRAHRQQIKDPGFEISSNPHVYIYSGGMIRRIAMGLLLLLITSLILTPVVVCDLVDDMPARITIITASTLCYLTVLSRLTKSRTIELILAGAT</sequence>
<dbReference type="PANTHER" id="PTHR34502">
    <property type="entry name" value="DUF6594 DOMAIN-CONTAINING PROTEIN-RELATED"/>
    <property type="match status" value="1"/>
</dbReference>